<evidence type="ECO:0000313" key="2">
    <source>
        <dbReference type="Proteomes" id="UP001172721"/>
    </source>
</evidence>
<dbReference type="Gene3D" id="3.40.50.150">
    <property type="entry name" value="Vaccinia Virus protein VP39"/>
    <property type="match status" value="1"/>
</dbReference>
<organism evidence="1 2">
    <name type="scientific">Fictibacillus fluitans</name>
    <dbReference type="NCBI Taxonomy" id="3058422"/>
    <lineage>
        <taxon>Bacteria</taxon>
        <taxon>Bacillati</taxon>
        <taxon>Bacillota</taxon>
        <taxon>Bacilli</taxon>
        <taxon>Bacillales</taxon>
        <taxon>Fictibacillaceae</taxon>
        <taxon>Fictibacillus</taxon>
    </lineage>
</organism>
<gene>
    <name evidence="1" type="ORF">QYB97_16015</name>
</gene>
<sequence>MIDKYFYEGVYEQSLPADAAEKIVYYHRSLSSYFKAIQKAKFILEELVEPKPSKEMLIKYPQFEEDFNISNFIVFKARKQLV</sequence>
<keyword evidence="2" id="KW-1185">Reference proteome</keyword>
<dbReference type="InterPro" id="IPR029063">
    <property type="entry name" value="SAM-dependent_MTases_sf"/>
</dbReference>
<reference evidence="1" key="1">
    <citation type="submission" date="2023-07" db="EMBL/GenBank/DDBJ databases">
        <title>Fictibacillus sp. isolated from freshwater pond.</title>
        <authorList>
            <person name="Kirdat K."/>
            <person name="Bhat A."/>
            <person name="Mourya A."/>
            <person name="Yadav A."/>
        </authorList>
    </citation>
    <scope>NUCLEOTIDE SEQUENCE</scope>
    <source>
        <strain evidence="1">NE201</strain>
    </source>
</reference>
<dbReference type="RefSeq" id="WP_301167009.1">
    <property type="nucleotide sequence ID" value="NZ_JAUHTR010000008.1"/>
</dbReference>
<dbReference type="Proteomes" id="UP001172721">
    <property type="component" value="Unassembled WGS sequence"/>
</dbReference>
<protein>
    <submittedName>
        <fullName evidence="1">Uncharacterized protein</fullName>
    </submittedName>
</protein>
<comment type="caution">
    <text evidence="1">The sequence shown here is derived from an EMBL/GenBank/DDBJ whole genome shotgun (WGS) entry which is preliminary data.</text>
</comment>
<name>A0ABT8I0E3_9BACL</name>
<proteinExistence type="predicted"/>
<dbReference type="EMBL" id="JAUHTR010000008">
    <property type="protein sequence ID" value="MDN4525992.1"/>
    <property type="molecule type" value="Genomic_DNA"/>
</dbReference>
<evidence type="ECO:0000313" key="1">
    <source>
        <dbReference type="EMBL" id="MDN4525992.1"/>
    </source>
</evidence>
<accession>A0ABT8I0E3</accession>